<evidence type="ECO:0000313" key="1">
    <source>
        <dbReference type="EMBL" id="KAA6357662.1"/>
    </source>
</evidence>
<dbReference type="Proteomes" id="UP000324800">
    <property type="component" value="Unassembled WGS sequence"/>
</dbReference>
<evidence type="ECO:0000313" key="2">
    <source>
        <dbReference type="Proteomes" id="UP000324800"/>
    </source>
</evidence>
<accession>A0A5J4TIK7</accession>
<name>A0A5J4TIK7_9EUKA</name>
<feature type="non-terminal residue" evidence="1">
    <location>
        <position position="117"/>
    </location>
</feature>
<dbReference type="AlphaFoldDB" id="A0A5J4TIK7"/>
<sequence>MKLRLKLKTGEEFEAEGNYEFISNQKDAFLGMLSQKVENKPSTRDLNQIYKAPPVEEPKSLHNEPSTIVDKNILQPAYTRQKENKFVTSPAPLQPQIQADLETNIPMANMEIWDKIA</sequence>
<proteinExistence type="predicted"/>
<gene>
    <name evidence="1" type="ORF">EZS28_046811</name>
</gene>
<reference evidence="1 2" key="1">
    <citation type="submission" date="2019-03" db="EMBL/GenBank/DDBJ databases">
        <title>Single cell metagenomics reveals metabolic interactions within the superorganism composed of flagellate Streblomastix strix and complex community of Bacteroidetes bacteria on its surface.</title>
        <authorList>
            <person name="Treitli S.C."/>
            <person name="Kolisko M."/>
            <person name="Husnik F."/>
            <person name="Keeling P."/>
            <person name="Hampl V."/>
        </authorList>
    </citation>
    <scope>NUCLEOTIDE SEQUENCE [LARGE SCALE GENOMIC DNA]</scope>
    <source>
        <strain evidence="1">ST1C</strain>
    </source>
</reference>
<comment type="caution">
    <text evidence="1">The sequence shown here is derived from an EMBL/GenBank/DDBJ whole genome shotgun (WGS) entry which is preliminary data.</text>
</comment>
<dbReference type="EMBL" id="SNRW01031062">
    <property type="protein sequence ID" value="KAA6357662.1"/>
    <property type="molecule type" value="Genomic_DNA"/>
</dbReference>
<protein>
    <submittedName>
        <fullName evidence="1">Uncharacterized protein</fullName>
    </submittedName>
</protein>
<organism evidence="1 2">
    <name type="scientific">Streblomastix strix</name>
    <dbReference type="NCBI Taxonomy" id="222440"/>
    <lineage>
        <taxon>Eukaryota</taxon>
        <taxon>Metamonada</taxon>
        <taxon>Preaxostyla</taxon>
        <taxon>Oxymonadida</taxon>
        <taxon>Streblomastigidae</taxon>
        <taxon>Streblomastix</taxon>
    </lineage>
</organism>